<proteinExistence type="predicted"/>
<evidence type="ECO:0000313" key="1">
    <source>
        <dbReference type="EMBL" id="CAB4128311.1"/>
    </source>
</evidence>
<dbReference type="EMBL" id="LR796230">
    <property type="protein sequence ID" value="CAB4128311.1"/>
    <property type="molecule type" value="Genomic_DNA"/>
</dbReference>
<sequence>MLFMQTVVGYLQSRGALYESHTVTFAGKVRDFWLTLETDTHSIRLDYAEDYVVASVVTQEGGFVGLYKLTTLAHVDWLLLHAGVKLRPRCKPDVLDVFHADRLGVAR</sequence>
<organism evidence="1">
    <name type="scientific">uncultured Caudovirales phage</name>
    <dbReference type="NCBI Taxonomy" id="2100421"/>
    <lineage>
        <taxon>Viruses</taxon>
        <taxon>Duplodnaviria</taxon>
        <taxon>Heunggongvirae</taxon>
        <taxon>Uroviricota</taxon>
        <taxon>Caudoviricetes</taxon>
        <taxon>Peduoviridae</taxon>
        <taxon>Maltschvirus</taxon>
        <taxon>Maltschvirus maltsch</taxon>
    </lineage>
</organism>
<accession>A0A6J5L1X8</accession>
<reference evidence="1" key="1">
    <citation type="submission" date="2020-04" db="EMBL/GenBank/DDBJ databases">
        <authorList>
            <person name="Chiriac C."/>
            <person name="Salcher M."/>
            <person name="Ghai R."/>
            <person name="Kavagutti S V."/>
        </authorList>
    </citation>
    <scope>NUCLEOTIDE SEQUENCE</scope>
</reference>
<protein>
    <submittedName>
        <fullName evidence="1">Uncharacterized protein</fullName>
    </submittedName>
</protein>
<name>A0A6J5L1X8_9CAUD</name>
<gene>
    <name evidence="1" type="ORF">UFOVP114_23</name>
</gene>